<dbReference type="Proteomes" id="UP000585474">
    <property type="component" value="Unassembled WGS sequence"/>
</dbReference>
<reference evidence="2" key="1">
    <citation type="submission" date="2019-07" db="EMBL/GenBank/DDBJ databases">
        <title>De Novo Assembly of kiwifruit Actinidia rufa.</title>
        <authorList>
            <person name="Sugita-Konishi S."/>
            <person name="Sato K."/>
            <person name="Mori E."/>
            <person name="Abe Y."/>
            <person name="Kisaki G."/>
            <person name="Hamano K."/>
            <person name="Suezawa K."/>
            <person name="Otani M."/>
            <person name="Fukuda T."/>
            <person name="Manabe T."/>
            <person name="Gomi K."/>
            <person name="Tabuchi M."/>
            <person name="Akimitsu K."/>
            <person name="Kataoka I."/>
        </authorList>
    </citation>
    <scope>NUCLEOTIDE SEQUENCE [LARGE SCALE GENOMIC DNA]</scope>
    <source>
        <strain evidence="2">cv. Fuchu</strain>
    </source>
</reference>
<dbReference type="EMBL" id="BJWL01000216">
    <property type="protein sequence ID" value="GFS34742.1"/>
    <property type="molecule type" value="Genomic_DNA"/>
</dbReference>
<organism evidence="1 2">
    <name type="scientific">Actinidia rufa</name>
    <dbReference type="NCBI Taxonomy" id="165716"/>
    <lineage>
        <taxon>Eukaryota</taxon>
        <taxon>Viridiplantae</taxon>
        <taxon>Streptophyta</taxon>
        <taxon>Embryophyta</taxon>
        <taxon>Tracheophyta</taxon>
        <taxon>Spermatophyta</taxon>
        <taxon>Magnoliopsida</taxon>
        <taxon>eudicotyledons</taxon>
        <taxon>Gunneridae</taxon>
        <taxon>Pentapetalae</taxon>
        <taxon>asterids</taxon>
        <taxon>Ericales</taxon>
        <taxon>Actinidiaceae</taxon>
        <taxon>Actinidia</taxon>
    </lineage>
</organism>
<gene>
    <name evidence="1" type="ORF">Acr_00g0035680</name>
</gene>
<dbReference type="GO" id="GO:0016853">
    <property type="term" value="F:isomerase activity"/>
    <property type="evidence" value="ECO:0007669"/>
    <property type="project" value="UniProtKB-KW"/>
</dbReference>
<dbReference type="Gene3D" id="3.40.50.720">
    <property type="entry name" value="NAD(P)-binding Rossmann-like Domain"/>
    <property type="match status" value="1"/>
</dbReference>
<evidence type="ECO:0000313" key="1">
    <source>
        <dbReference type="EMBL" id="GFS34742.1"/>
    </source>
</evidence>
<dbReference type="AlphaFoldDB" id="A0A7J0DGU0"/>
<proteinExistence type="predicted"/>
<keyword evidence="2" id="KW-1185">Reference proteome</keyword>
<protein>
    <submittedName>
        <fullName evidence="1">Ketol-acid reductoisomerase</fullName>
    </submittedName>
</protein>
<sequence>MAAAASSSPSVAASLSSSKTLKPASKALGGFNLGFTSSKTALKPLTARVFTGNGGSGSGSVLGSRMVSMPAIKPPISIDFETSVFKKEKIALAGHDEYIVRGGRDLFPLLPDAFKGIKQIGVIGWGSQPRNVRYGTLHAVTGLYGTLHAVMGRYTPLRELFLLLRWRIFVFVFMVDEFFGDFAEIG</sequence>
<keyword evidence="1" id="KW-0413">Isomerase</keyword>
<accession>A0A7J0DGU0</accession>
<name>A0A7J0DGU0_9ERIC</name>
<dbReference type="OrthoDB" id="1683607at2759"/>
<comment type="caution">
    <text evidence="1">The sequence shown here is derived from an EMBL/GenBank/DDBJ whole genome shotgun (WGS) entry which is preliminary data.</text>
</comment>
<evidence type="ECO:0000313" key="2">
    <source>
        <dbReference type="Proteomes" id="UP000585474"/>
    </source>
</evidence>